<protein>
    <recommendedName>
        <fullName evidence="11">Probable dual-specificity RNA methyltransferase RlmN</fullName>
        <ecNumber evidence="11">2.1.1.192</ecNumber>
    </recommendedName>
    <alternativeName>
        <fullName evidence="11">23S rRNA (adenine(2503)-C(2))-methyltransferase</fullName>
    </alternativeName>
    <alternativeName>
        <fullName evidence="11">23S rRNA m2A2503 methyltransferase</fullName>
    </alternativeName>
    <alternativeName>
        <fullName evidence="11">Ribosomal RNA large subunit methyltransferase N</fullName>
    </alternativeName>
    <alternativeName>
        <fullName evidence="11">tRNA (adenine(37)-C(2))-methyltransferase</fullName>
    </alternativeName>
    <alternativeName>
        <fullName evidence="11">tRNA m2A37 methyltransferase</fullName>
    </alternativeName>
</protein>
<feature type="binding site" evidence="11">
    <location>
        <begin position="217"/>
        <end position="219"/>
    </location>
    <ligand>
        <name>S-adenosyl-L-methionine</name>
        <dbReference type="ChEBI" id="CHEBI:59789"/>
    </ligand>
</feature>
<dbReference type="CDD" id="cd01335">
    <property type="entry name" value="Radical_SAM"/>
    <property type="match status" value="1"/>
</dbReference>
<dbReference type="PANTHER" id="PTHR30544:SF5">
    <property type="entry name" value="RADICAL SAM CORE DOMAIN-CONTAINING PROTEIN"/>
    <property type="match status" value="1"/>
</dbReference>
<accession>A0ABT7HKX0</accession>
<feature type="active site" description="S-methylcysteine intermediate" evidence="11">
    <location>
        <position position="336"/>
    </location>
</feature>
<dbReference type="HAMAP" id="MF_01849">
    <property type="entry name" value="RNA_methyltr_RlmN"/>
    <property type="match status" value="1"/>
</dbReference>
<dbReference type="EMBL" id="JASSPP010000005">
    <property type="protein sequence ID" value="MDK9580677.1"/>
    <property type="molecule type" value="Genomic_DNA"/>
</dbReference>
<keyword evidence="10 11" id="KW-0411">Iron-sulfur</keyword>
<dbReference type="PROSITE" id="PS51918">
    <property type="entry name" value="RADICAL_SAM"/>
    <property type="match status" value="1"/>
</dbReference>
<keyword evidence="8 11" id="KW-0479">Metal-binding</keyword>
<sequence length="355" mass="41183">MKKDILILSIDEIKQILSENNIPTYVAGQIYDFLHKKLIFSFDEFNNIKKETRELLKTIFYIPDMVKIHTIVSKDKQSEKYLFKLENKYLLESVLLSHNNRKTLCVSSQIGCPLMCDFCATGTMKFEKNLKASEIILQFYLIQKELNKRNQKISNLVYMGMGEPFLNYSSVILSINILNNAKGQNISKRNFTISTSGLIDKIKQLAIDEKQIHLAISLHSAIQEIRDSIMPINKRYNLQDLKEALKFYQEKTNNRITFEYILIDDLNIDKKSTKALIDFVKNFNAHINLIPYNRVVGKPYVRPSKEAQLKFYNSLKNYNINVTLRDTKGQDIAAACGQLKIKKENENNGKYVKNI</sequence>
<reference evidence="13 14" key="1">
    <citation type="submission" date="2023-06" db="EMBL/GenBank/DDBJ databases">
        <title>Antibody response to the Sneathia vaginalis cytopathogenic toxin A during pregnancy.</title>
        <authorList>
            <person name="Mccoy Z.T."/>
            <person name="Serrano M.G."/>
            <person name="Spaine K."/>
            <person name="Edwards D.J."/>
            <person name="Buck G.A."/>
            <person name="Jefferson K."/>
        </authorList>
    </citation>
    <scope>NUCLEOTIDE SEQUENCE [LARGE SCALE GENOMIC DNA]</scope>
    <source>
        <strain evidence="13 14">CCUG 42621</strain>
    </source>
</reference>
<dbReference type="InterPro" id="IPR058240">
    <property type="entry name" value="rSAM_sf"/>
</dbReference>
<dbReference type="Gene3D" id="3.20.20.70">
    <property type="entry name" value="Aldolase class I"/>
    <property type="match status" value="1"/>
</dbReference>
<dbReference type="EC" id="2.1.1.192" evidence="11"/>
<dbReference type="NCBIfam" id="TIGR00048">
    <property type="entry name" value="rRNA_mod_RlmN"/>
    <property type="match status" value="1"/>
</dbReference>
<comment type="subcellular location">
    <subcellularLocation>
        <location evidence="1 11">Cytoplasm</location>
    </subcellularLocation>
</comment>
<dbReference type="RefSeq" id="WP_277284761.1">
    <property type="nucleotide sequence ID" value="NZ_CAMYCH010000004.1"/>
</dbReference>
<comment type="catalytic activity">
    <reaction evidence="11">
        <text>adenosine(2503) in 23S rRNA + 2 reduced [2Fe-2S]-[ferredoxin] + 2 S-adenosyl-L-methionine = 2-methyladenosine(2503) in 23S rRNA + 5'-deoxyadenosine + L-methionine + 2 oxidized [2Fe-2S]-[ferredoxin] + S-adenosyl-L-homocysteine</text>
        <dbReference type="Rhea" id="RHEA:42916"/>
        <dbReference type="Rhea" id="RHEA-COMP:10000"/>
        <dbReference type="Rhea" id="RHEA-COMP:10001"/>
        <dbReference type="Rhea" id="RHEA-COMP:10152"/>
        <dbReference type="Rhea" id="RHEA-COMP:10282"/>
        <dbReference type="ChEBI" id="CHEBI:17319"/>
        <dbReference type="ChEBI" id="CHEBI:33737"/>
        <dbReference type="ChEBI" id="CHEBI:33738"/>
        <dbReference type="ChEBI" id="CHEBI:57844"/>
        <dbReference type="ChEBI" id="CHEBI:57856"/>
        <dbReference type="ChEBI" id="CHEBI:59789"/>
        <dbReference type="ChEBI" id="CHEBI:74411"/>
        <dbReference type="ChEBI" id="CHEBI:74497"/>
        <dbReference type="EC" id="2.1.1.192"/>
    </reaction>
</comment>
<comment type="miscellaneous">
    <text evidence="11">Reaction proceeds by a ping-pong mechanism involving intermediate methylation of a conserved cysteine residue.</text>
</comment>
<comment type="catalytic activity">
    <reaction evidence="11">
        <text>adenosine(37) in tRNA + 2 reduced [2Fe-2S]-[ferredoxin] + 2 S-adenosyl-L-methionine = 2-methyladenosine(37) in tRNA + 5'-deoxyadenosine + L-methionine + 2 oxidized [2Fe-2S]-[ferredoxin] + S-adenosyl-L-homocysteine</text>
        <dbReference type="Rhea" id="RHEA:43332"/>
        <dbReference type="Rhea" id="RHEA-COMP:10000"/>
        <dbReference type="Rhea" id="RHEA-COMP:10001"/>
        <dbReference type="Rhea" id="RHEA-COMP:10162"/>
        <dbReference type="Rhea" id="RHEA-COMP:10485"/>
        <dbReference type="ChEBI" id="CHEBI:17319"/>
        <dbReference type="ChEBI" id="CHEBI:33737"/>
        <dbReference type="ChEBI" id="CHEBI:33738"/>
        <dbReference type="ChEBI" id="CHEBI:57844"/>
        <dbReference type="ChEBI" id="CHEBI:57856"/>
        <dbReference type="ChEBI" id="CHEBI:59789"/>
        <dbReference type="ChEBI" id="CHEBI:74411"/>
        <dbReference type="ChEBI" id="CHEBI:74497"/>
        <dbReference type="EC" id="2.1.1.192"/>
    </reaction>
</comment>
<evidence type="ECO:0000256" key="1">
    <source>
        <dbReference type="ARBA" id="ARBA00004496"/>
    </source>
</evidence>
<evidence type="ECO:0000256" key="8">
    <source>
        <dbReference type="ARBA" id="ARBA00022723"/>
    </source>
</evidence>
<comment type="similarity">
    <text evidence="11">Belongs to the radical SAM superfamily. RlmN family.</text>
</comment>
<organism evidence="13 14">
    <name type="scientific">Sneathia sanguinegens</name>
    <dbReference type="NCBI Taxonomy" id="40543"/>
    <lineage>
        <taxon>Bacteria</taxon>
        <taxon>Fusobacteriati</taxon>
        <taxon>Fusobacteriota</taxon>
        <taxon>Fusobacteriia</taxon>
        <taxon>Fusobacteriales</taxon>
        <taxon>Leptotrichiaceae</taxon>
        <taxon>Sneathia</taxon>
    </lineage>
</organism>
<dbReference type="SUPFAM" id="SSF102114">
    <property type="entry name" value="Radical SAM enzymes"/>
    <property type="match status" value="1"/>
</dbReference>
<dbReference type="InterPro" id="IPR013785">
    <property type="entry name" value="Aldolase_TIM"/>
</dbReference>
<dbReference type="PANTHER" id="PTHR30544">
    <property type="entry name" value="23S RRNA METHYLTRANSFERASE"/>
    <property type="match status" value="1"/>
</dbReference>
<keyword evidence="5 11" id="KW-0489">Methyltransferase</keyword>
<evidence type="ECO:0000256" key="6">
    <source>
        <dbReference type="ARBA" id="ARBA00022679"/>
    </source>
</evidence>
<keyword evidence="7 11" id="KW-0949">S-adenosyl-L-methionine</keyword>
<feature type="binding site" evidence="11">
    <location>
        <position position="112"/>
    </location>
    <ligand>
        <name>[4Fe-4S] cluster</name>
        <dbReference type="ChEBI" id="CHEBI:49883"/>
        <note>4Fe-4S-S-AdoMet</note>
    </ligand>
</feature>
<comment type="caution">
    <text evidence="11">Lacks conserved residue(s) required for the propagation of feature annotation.</text>
</comment>
<evidence type="ECO:0000256" key="3">
    <source>
        <dbReference type="ARBA" id="ARBA00022490"/>
    </source>
</evidence>
<comment type="function">
    <text evidence="11">Specifically methylates position 2 of adenine 2503 in 23S rRNA and position 2 of adenine 37 in tRNAs.</text>
</comment>
<dbReference type="InterPro" id="IPR027492">
    <property type="entry name" value="RNA_MTrfase_RlmN"/>
</dbReference>
<keyword evidence="11" id="KW-1015">Disulfide bond</keyword>
<keyword evidence="14" id="KW-1185">Reference proteome</keyword>
<dbReference type="Proteomes" id="UP001225134">
    <property type="component" value="Unassembled WGS sequence"/>
</dbReference>
<dbReference type="InterPro" id="IPR004383">
    <property type="entry name" value="rRNA_lsu_MTrfase_RlmN/Cfr"/>
</dbReference>
<gene>
    <name evidence="11 13" type="primary">rlmN</name>
    <name evidence="13" type="ORF">QQA45_04010</name>
</gene>
<feature type="binding site" evidence="11">
    <location>
        <position position="119"/>
    </location>
    <ligand>
        <name>[4Fe-4S] cluster</name>
        <dbReference type="ChEBI" id="CHEBI:49883"/>
        <note>4Fe-4S-S-AdoMet</note>
    </ligand>
</feature>
<evidence type="ECO:0000313" key="14">
    <source>
        <dbReference type="Proteomes" id="UP001225134"/>
    </source>
</evidence>
<evidence type="ECO:0000256" key="11">
    <source>
        <dbReference type="HAMAP-Rule" id="MF_01849"/>
    </source>
</evidence>
<dbReference type="SFLD" id="SFLDF00275">
    <property type="entry name" value="adenosine_C2_methyltransferase"/>
    <property type="match status" value="1"/>
</dbReference>
<proteinExistence type="inferred from homology"/>
<evidence type="ECO:0000256" key="10">
    <source>
        <dbReference type="ARBA" id="ARBA00023014"/>
    </source>
</evidence>
<keyword evidence="9 11" id="KW-0408">Iron</keyword>
<evidence type="ECO:0000256" key="4">
    <source>
        <dbReference type="ARBA" id="ARBA00022552"/>
    </source>
</evidence>
<evidence type="ECO:0000256" key="5">
    <source>
        <dbReference type="ARBA" id="ARBA00022603"/>
    </source>
</evidence>
<evidence type="ECO:0000256" key="7">
    <source>
        <dbReference type="ARBA" id="ARBA00022691"/>
    </source>
</evidence>
<feature type="active site" description="Proton acceptor" evidence="11">
    <location>
        <position position="92"/>
    </location>
</feature>
<feature type="binding site" evidence="11">
    <location>
        <begin position="162"/>
        <end position="163"/>
    </location>
    <ligand>
        <name>S-adenosyl-L-methionine</name>
        <dbReference type="ChEBI" id="CHEBI:59789"/>
    </ligand>
</feature>
<comment type="cofactor">
    <cofactor evidence="11">
        <name>[4Fe-4S] cluster</name>
        <dbReference type="ChEBI" id="CHEBI:49883"/>
    </cofactor>
    <text evidence="11">Binds 1 [4Fe-4S] cluster. The cluster is coordinated with 3 cysteines and an exchangeable S-adenosyl-L-methionine.</text>
</comment>
<dbReference type="SFLD" id="SFLDS00029">
    <property type="entry name" value="Radical_SAM"/>
    <property type="match status" value="1"/>
</dbReference>
<keyword evidence="2 11" id="KW-0004">4Fe-4S</keyword>
<evidence type="ECO:0000259" key="12">
    <source>
        <dbReference type="PROSITE" id="PS51918"/>
    </source>
</evidence>
<evidence type="ECO:0000313" key="13">
    <source>
        <dbReference type="EMBL" id="MDK9580677.1"/>
    </source>
</evidence>
<dbReference type="InterPro" id="IPR007197">
    <property type="entry name" value="rSAM"/>
</dbReference>
<keyword evidence="3 11" id="KW-0963">Cytoplasm</keyword>
<feature type="binding site" evidence="11">
    <location>
        <position position="194"/>
    </location>
    <ligand>
        <name>S-adenosyl-L-methionine</name>
        <dbReference type="ChEBI" id="CHEBI:59789"/>
    </ligand>
</feature>
<dbReference type="SFLD" id="SFLDG01062">
    <property type="entry name" value="methyltransferase_(Class_A)"/>
    <property type="match status" value="1"/>
</dbReference>
<evidence type="ECO:0000256" key="2">
    <source>
        <dbReference type="ARBA" id="ARBA00022485"/>
    </source>
</evidence>
<keyword evidence="6 11" id="KW-0808">Transferase</keyword>
<feature type="domain" description="Radical SAM core" evidence="12">
    <location>
        <begin position="98"/>
        <end position="331"/>
    </location>
</feature>
<evidence type="ECO:0000256" key="9">
    <source>
        <dbReference type="ARBA" id="ARBA00023004"/>
    </source>
</evidence>
<dbReference type="Gene3D" id="1.10.150.530">
    <property type="match status" value="1"/>
</dbReference>
<dbReference type="InterPro" id="IPR040072">
    <property type="entry name" value="Methyltransferase_A"/>
</dbReference>
<comment type="caution">
    <text evidence="13">The sequence shown here is derived from an EMBL/GenBank/DDBJ whole genome shotgun (WGS) entry which is preliminary data.</text>
</comment>
<keyword evidence="11" id="KW-0819">tRNA processing</keyword>
<name>A0ABT7HKX0_9FUSO</name>
<dbReference type="PIRSF" id="PIRSF006004">
    <property type="entry name" value="CHP00048"/>
    <property type="match status" value="1"/>
</dbReference>
<feature type="binding site" evidence="11">
    <location>
        <position position="116"/>
    </location>
    <ligand>
        <name>[4Fe-4S] cluster</name>
        <dbReference type="ChEBI" id="CHEBI:49883"/>
        <note>4Fe-4S-S-AdoMet</note>
    </ligand>
</feature>
<dbReference type="GO" id="GO:0008168">
    <property type="term" value="F:methyltransferase activity"/>
    <property type="evidence" value="ECO:0007669"/>
    <property type="project" value="UniProtKB-KW"/>
</dbReference>
<feature type="binding site" evidence="11">
    <location>
        <position position="293"/>
    </location>
    <ligand>
        <name>S-adenosyl-L-methionine</name>
        <dbReference type="ChEBI" id="CHEBI:59789"/>
    </ligand>
</feature>
<dbReference type="Pfam" id="PF04055">
    <property type="entry name" value="Radical_SAM"/>
    <property type="match status" value="1"/>
</dbReference>
<dbReference type="GO" id="GO:0032259">
    <property type="term" value="P:methylation"/>
    <property type="evidence" value="ECO:0007669"/>
    <property type="project" value="UniProtKB-KW"/>
</dbReference>
<keyword evidence="4 11" id="KW-0698">rRNA processing</keyword>